<dbReference type="AlphaFoldDB" id="A0A0C9UK90"/>
<dbReference type="GO" id="GO:0003700">
    <property type="term" value="F:DNA-binding transcription factor activity"/>
    <property type="evidence" value="ECO:0007669"/>
    <property type="project" value="InterPro"/>
</dbReference>
<protein>
    <recommendedName>
        <fullName evidence="5">Winged helix-turn helix domain-containing protein</fullName>
    </recommendedName>
</protein>
<dbReference type="Pfam" id="PF13592">
    <property type="entry name" value="HTH_33"/>
    <property type="match status" value="1"/>
</dbReference>
<evidence type="ECO:0000313" key="4">
    <source>
        <dbReference type="Proteomes" id="UP000054279"/>
    </source>
</evidence>
<dbReference type="PANTHER" id="PTHR46564">
    <property type="entry name" value="TRANSPOSASE"/>
    <property type="match status" value="1"/>
</dbReference>
<dbReference type="InterPro" id="IPR009057">
    <property type="entry name" value="Homeodomain-like_sf"/>
</dbReference>
<evidence type="ECO:0008006" key="5">
    <source>
        <dbReference type="Google" id="ProtNLM"/>
    </source>
</evidence>
<dbReference type="GO" id="GO:0006352">
    <property type="term" value="P:DNA-templated transcription initiation"/>
    <property type="evidence" value="ECO:0007669"/>
    <property type="project" value="InterPro"/>
</dbReference>
<evidence type="ECO:0000259" key="2">
    <source>
        <dbReference type="Pfam" id="PF13592"/>
    </source>
</evidence>
<keyword evidence="4" id="KW-1185">Reference proteome</keyword>
<dbReference type="OrthoDB" id="3264182at2759"/>
<dbReference type="EMBL" id="KN837123">
    <property type="protein sequence ID" value="KIJ43433.1"/>
    <property type="molecule type" value="Genomic_DNA"/>
</dbReference>
<dbReference type="Proteomes" id="UP000054279">
    <property type="component" value="Unassembled WGS sequence"/>
</dbReference>
<dbReference type="PANTHER" id="PTHR46564:SF1">
    <property type="entry name" value="TRANSPOSASE"/>
    <property type="match status" value="1"/>
</dbReference>
<reference evidence="3 4" key="1">
    <citation type="submission" date="2014-06" db="EMBL/GenBank/DDBJ databases">
        <title>Evolutionary Origins and Diversification of the Mycorrhizal Mutualists.</title>
        <authorList>
            <consortium name="DOE Joint Genome Institute"/>
            <consortium name="Mycorrhizal Genomics Consortium"/>
            <person name="Kohler A."/>
            <person name="Kuo A."/>
            <person name="Nagy L.G."/>
            <person name="Floudas D."/>
            <person name="Copeland A."/>
            <person name="Barry K.W."/>
            <person name="Cichocki N."/>
            <person name="Veneault-Fourrey C."/>
            <person name="LaButti K."/>
            <person name="Lindquist E.A."/>
            <person name="Lipzen A."/>
            <person name="Lundell T."/>
            <person name="Morin E."/>
            <person name="Murat C."/>
            <person name="Riley R."/>
            <person name="Ohm R."/>
            <person name="Sun H."/>
            <person name="Tunlid A."/>
            <person name="Henrissat B."/>
            <person name="Grigoriev I.V."/>
            <person name="Hibbett D.S."/>
            <person name="Martin F."/>
        </authorList>
    </citation>
    <scope>NUCLEOTIDE SEQUENCE [LARGE SCALE GENOMIC DNA]</scope>
    <source>
        <strain evidence="3 4">SS14</strain>
    </source>
</reference>
<dbReference type="SUPFAM" id="SSF46689">
    <property type="entry name" value="Homeodomain-like"/>
    <property type="match status" value="1"/>
</dbReference>
<gene>
    <name evidence="3" type="ORF">M422DRAFT_253316</name>
</gene>
<dbReference type="InterPro" id="IPR025959">
    <property type="entry name" value="Winged_HTH_dom"/>
</dbReference>
<dbReference type="Pfam" id="PF04545">
    <property type="entry name" value="Sigma70_r4"/>
    <property type="match status" value="1"/>
</dbReference>
<accession>A0A0C9UK90</accession>
<dbReference type="InterPro" id="IPR007630">
    <property type="entry name" value="RNA_pol_sigma70_r4"/>
</dbReference>
<feature type="domain" description="Winged helix-turn helix" evidence="2">
    <location>
        <begin position="96"/>
        <end position="140"/>
    </location>
</feature>
<dbReference type="Gene3D" id="1.10.10.10">
    <property type="entry name" value="Winged helix-like DNA-binding domain superfamily/Winged helix DNA-binding domain"/>
    <property type="match status" value="1"/>
</dbReference>
<organism evidence="3 4">
    <name type="scientific">Sphaerobolus stellatus (strain SS14)</name>
    <dbReference type="NCBI Taxonomy" id="990650"/>
    <lineage>
        <taxon>Eukaryota</taxon>
        <taxon>Fungi</taxon>
        <taxon>Dikarya</taxon>
        <taxon>Basidiomycota</taxon>
        <taxon>Agaricomycotina</taxon>
        <taxon>Agaricomycetes</taxon>
        <taxon>Phallomycetidae</taxon>
        <taxon>Geastrales</taxon>
        <taxon>Sphaerobolaceae</taxon>
        <taxon>Sphaerobolus</taxon>
    </lineage>
</organism>
<sequence length="205" mass="24324">MPRVVLQDQRKRKCYEYAIRKHVIHLRYKQEKTIDEIALDLDMSRRTVERILHLWRMTGEVVSQGQTYNDSRAKILTDKEMKVLVEYATRWPDMYLDELQQQLCKQHGVIIGLSTLWRMLKSLGLTCKKLAHVAAEHNEDVCNHYRFEIGAEAPNHLVFVDESCIDCRTSYHLKGWAPRGKRAIISSKFMQGQGWATNYWHDYRW</sequence>
<name>A0A0C9UK90_SPHS4</name>
<feature type="domain" description="RNA polymerase sigma-70 region 4" evidence="1">
    <location>
        <begin position="21"/>
        <end position="53"/>
    </location>
</feature>
<evidence type="ECO:0000259" key="1">
    <source>
        <dbReference type="Pfam" id="PF04545"/>
    </source>
</evidence>
<dbReference type="HOGENOM" id="CLU_056788_8_0_1"/>
<evidence type="ECO:0000313" key="3">
    <source>
        <dbReference type="EMBL" id="KIJ43433.1"/>
    </source>
</evidence>
<dbReference type="InterPro" id="IPR036388">
    <property type="entry name" value="WH-like_DNA-bd_sf"/>
</dbReference>
<proteinExistence type="predicted"/>